<evidence type="ECO:0000313" key="3">
    <source>
        <dbReference type="Proteomes" id="UP001150538"/>
    </source>
</evidence>
<organism evidence="2 3">
    <name type="scientific">Mycoemilia scoparia</name>
    <dbReference type="NCBI Taxonomy" id="417184"/>
    <lineage>
        <taxon>Eukaryota</taxon>
        <taxon>Fungi</taxon>
        <taxon>Fungi incertae sedis</taxon>
        <taxon>Zoopagomycota</taxon>
        <taxon>Kickxellomycotina</taxon>
        <taxon>Kickxellomycetes</taxon>
        <taxon>Kickxellales</taxon>
        <taxon>Kickxellaceae</taxon>
        <taxon>Mycoemilia</taxon>
    </lineage>
</organism>
<dbReference type="EMBL" id="JANBPU010000451">
    <property type="protein sequence ID" value="KAJ1911418.1"/>
    <property type="molecule type" value="Genomic_DNA"/>
</dbReference>
<dbReference type="Proteomes" id="UP001150538">
    <property type="component" value="Unassembled WGS sequence"/>
</dbReference>
<gene>
    <name evidence="2" type="ORF">H4219_005949</name>
</gene>
<name>A0A9W7ZRN7_9FUNG</name>
<feature type="region of interest" description="Disordered" evidence="1">
    <location>
        <begin position="61"/>
        <end position="99"/>
    </location>
</feature>
<comment type="caution">
    <text evidence="2">The sequence shown here is derived from an EMBL/GenBank/DDBJ whole genome shotgun (WGS) entry which is preliminary data.</text>
</comment>
<keyword evidence="3" id="KW-1185">Reference proteome</keyword>
<reference evidence="2" key="1">
    <citation type="submission" date="2022-07" db="EMBL/GenBank/DDBJ databases">
        <title>Phylogenomic reconstructions and comparative analyses of Kickxellomycotina fungi.</title>
        <authorList>
            <person name="Reynolds N.K."/>
            <person name="Stajich J.E."/>
            <person name="Barry K."/>
            <person name="Grigoriev I.V."/>
            <person name="Crous P."/>
            <person name="Smith M.E."/>
        </authorList>
    </citation>
    <scope>NUCLEOTIDE SEQUENCE</scope>
    <source>
        <strain evidence="2">NBRC 100468</strain>
    </source>
</reference>
<accession>A0A9W7ZRN7</accession>
<evidence type="ECO:0000313" key="2">
    <source>
        <dbReference type="EMBL" id="KAJ1911418.1"/>
    </source>
</evidence>
<dbReference type="OrthoDB" id="10560936at2759"/>
<protein>
    <submittedName>
        <fullName evidence="2">Uncharacterized protein</fullName>
    </submittedName>
</protein>
<dbReference type="AlphaFoldDB" id="A0A9W7ZRN7"/>
<feature type="compositionally biased region" description="Polar residues" evidence="1">
    <location>
        <begin position="79"/>
        <end position="91"/>
    </location>
</feature>
<proteinExistence type="predicted"/>
<sequence length="372" mass="41646">MSKEITRPTPARLSSTGSLINLNLLTPMAKNSKNNHRLSTSSSLSSTSTVVKDEVTFSIRKSSESYTNSSKGSGAGFKPTNNMQAAKNKSSQPPPKPPRLATFIDEGKMNENDFIKRRQKVMTKEQIKAYEYSTDMTHYEQLIRLSMPQVRVATYIKLLEEDPILSNVKNLIDMTGNPILSWFRSIRERFIGVYFTSCKDKKNQHITEQLVEITEMYQQDIAIVCVFFDGSLEDQLKVLRSTPNWLAIEPPRKKRVYNLSQAFSSTGPAMPLNTDGHPQGKSPTSITLSASNVGMISASQAEKMDTKSNLIQLLDIKIVPSLAVIDSTKSFIYSKDCLDDILENPNKTIANFKKAQSQNTAGFSSAFNWLFE</sequence>
<evidence type="ECO:0000256" key="1">
    <source>
        <dbReference type="SAM" id="MobiDB-lite"/>
    </source>
</evidence>